<dbReference type="PANTHER" id="PTHR12496:SF9">
    <property type="entry name" value="METHYLTRANSFERASE-LIKE PROTEIN 25-RELATED"/>
    <property type="match status" value="1"/>
</dbReference>
<dbReference type="Proteomes" id="UP000001075">
    <property type="component" value="Unassembled WGS sequence"/>
</dbReference>
<name>G3I551_CRIGR</name>
<organism evidence="2 3">
    <name type="scientific">Cricetulus griseus</name>
    <name type="common">Chinese hamster</name>
    <name type="synonym">Cricetulus barabensis griseus</name>
    <dbReference type="NCBI Taxonomy" id="10029"/>
    <lineage>
        <taxon>Eukaryota</taxon>
        <taxon>Metazoa</taxon>
        <taxon>Chordata</taxon>
        <taxon>Craniata</taxon>
        <taxon>Vertebrata</taxon>
        <taxon>Euteleostomi</taxon>
        <taxon>Mammalia</taxon>
        <taxon>Eutheria</taxon>
        <taxon>Euarchontoglires</taxon>
        <taxon>Glires</taxon>
        <taxon>Rodentia</taxon>
        <taxon>Myomorpha</taxon>
        <taxon>Muroidea</taxon>
        <taxon>Cricetidae</taxon>
        <taxon>Cricetinae</taxon>
        <taxon>Cricetulus</taxon>
    </lineage>
</organism>
<dbReference type="AlphaFoldDB" id="G3I551"/>
<dbReference type="InterPro" id="IPR029063">
    <property type="entry name" value="SAM-dependent_MTases_sf"/>
</dbReference>
<sequence length="205" mass="23172">MKLELLYKSFKVKDFKEQQKEKYGGHEHLDAPPAELLLAQTEDYVEYIIDVGSGKGYLSSFLSLKYGLNVYGINSSNTNTHGAKERNRKLKKHWNLNHCQTIVDVNRLALKMPKEIGAQKEIKCKGEFESVPKSSLGNQDVSSNVLPEFSESAVSAIRKQLGDLHALPLEEEKLYFENTFSLMDFLPIDAIEPTSFISGAQFRNV</sequence>
<evidence type="ECO:0000313" key="2">
    <source>
        <dbReference type="EMBL" id="EGW03292.1"/>
    </source>
</evidence>
<dbReference type="EMBL" id="JH001282">
    <property type="protein sequence ID" value="EGW03292.1"/>
    <property type="molecule type" value="Genomic_DNA"/>
</dbReference>
<gene>
    <name evidence="2" type="ORF">I79_018594</name>
</gene>
<evidence type="ECO:0000313" key="3">
    <source>
        <dbReference type="Proteomes" id="UP000001075"/>
    </source>
</evidence>
<protein>
    <submittedName>
        <fullName evidence="2">Uncharacterized protein C12orf26-like</fullName>
    </submittedName>
</protein>
<evidence type="ECO:0000259" key="1">
    <source>
        <dbReference type="Pfam" id="PF13679"/>
    </source>
</evidence>
<dbReference type="Pfam" id="PF13679">
    <property type="entry name" value="Methyltransf_32"/>
    <property type="match status" value="1"/>
</dbReference>
<reference evidence="3" key="1">
    <citation type="journal article" date="2011" name="Nat. Biotechnol.">
        <title>The genomic sequence of the Chinese hamster ovary (CHO)-K1 cell line.</title>
        <authorList>
            <person name="Xu X."/>
            <person name="Nagarajan H."/>
            <person name="Lewis N.E."/>
            <person name="Pan S."/>
            <person name="Cai Z."/>
            <person name="Liu X."/>
            <person name="Chen W."/>
            <person name="Xie M."/>
            <person name="Wang W."/>
            <person name="Hammond S."/>
            <person name="Andersen M.R."/>
            <person name="Neff N."/>
            <person name="Passarelli B."/>
            <person name="Koh W."/>
            <person name="Fan H.C."/>
            <person name="Wang J."/>
            <person name="Gui Y."/>
            <person name="Lee K.H."/>
            <person name="Betenbaugh M.J."/>
            <person name="Quake S.R."/>
            <person name="Famili I."/>
            <person name="Palsson B.O."/>
            <person name="Wang J."/>
        </authorList>
    </citation>
    <scope>NUCLEOTIDE SEQUENCE [LARGE SCALE GENOMIC DNA]</scope>
    <source>
        <strain evidence="3">CHO K1 cell line</strain>
    </source>
</reference>
<dbReference type="InterPro" id="IPR052220">
    <property type="entry name" value="METTL25"/>
</dbReference>
<feature type="domain" description="Methyltransferase" evidence="1">
    <location>
        <begin position="41"/>
        <end position="100"/>
    </location>
</feature>
<dbReference type="STRING" id="10029.G3I551"/>
<proteinExistence type="predicted"/>
<dbReference type="InterPro" id="IPR025714">
    <property type="entry name" value="Methyltranfer_dom"/>
</dbReference>
<dbReference type="SUPFAM" id="SSF53335">
    <property type="entry name" value="S-adenosyl-L-methionine-dependent methyltransferases"/>
    <property type="match status" value="1"/>
</dbReference>
<accession>G3I551</accession>
<dbReference type="InParanoid" id="G3I551"/>
<dbReference type="PANTHER" id="PTHR12496">
    <property type="entry name" value="CGI-41 METHYLTRANSFERASE"/>
    <property type="match status" value="1"/>
</dbReference>